<accession>A0A1W1DZX5</accession>
<name>A0A1W1DZX5_9ZZZZ</name>
<reference evidence="1" key="1">
    <citation type="submission" date="2016-10" db="EMBL/GenBank/DDBJ databases">
        <authorList>
            <person name="de Groot N.N."/>
        </authorList>
    </citation>
    <scope>NUCLEOTIDE SEQUENCE</scope>
</reference>
<dbReference type="InterPro" id="IPR021323">
    <property type="entry name" value="DUF2927"/>
</dbReference>
<dbReference type="Pfam" id="PF11150">
    <property type="entry name" value="DUF2927"/>
    <property type="match status" value="1"/>
</dbReference>
<protein>
    <recommendedName>
        <fullName evidence="2">Tellurite resistance protein (TelA)</fullName>
    </recommendedName>
</protein>
<dbReference type="EMBL" id="FPHY01000160">
    <property type="protein sequence ID" value="SFV87158.1"/>
    <property type="molecule type" value="Genomic_DNA"/>
</dbReference>
<gene>
    <name evidence="1" type="ORF">MNB_SUP05-SYMBIONT-4-404</name>
</gene>
<sequence>MPDKINLFKFRLIVLLFVSLTTVRAEIEQDAPWQSKDYIKKAFFEIAYKNEYQQKLSKLRRWNKDIKYKVDYFKLPEPFLMAENMIDEQFKDLSDITSLSIAKSDQAVNFKIILTKRVYYDEAIKKYIRSKVKNLATESNCVLLIKHRKYSLTEATVIIPVDHVVKYGLLPACVVEELTQAMGLPNDSDWVKPSVANDKSVLDLLTGLDYLMLKILYDKRLAIGMSVDQSSLIVDEILLDFEKQGLIKNAVEKARKLRVSKQLEG</sequence>
<evidence type="ECO:0000313" key="1">
    <source>
        <dbReference type="EMBL" id="SFV87158.1"/>
    </source>
</evidence>
<dbReference type="AlphaFoldDB" id="A0A1W1DZX5"/>
<organism evidence="1">
    <name type="scientific">hydrothermal vent metagenome</name>
    <dbReference type="NCBI Taxonomy" id="652676"/>
    <lineage>
        <taxon>unclassified sequences</taxon>
        <taxon>metagenomes</taxon>
        <taxon>ecological metagenomes</taxon>
    </lineage>
</organism>
<proteinExistence type="predicted"/>
<evidence type="ECO:0008006" key="2">
    <source>
        <dbReference type="Google" id="ProtNLM"/>
    </source>
</evidence>